<dbReference type="InterPro" id="IPR002937">
    <property type="entry name" value="Amino_oxidase"/>
</dbReference>
<feature type="signal peptide" evidence="4">
    <location>
        <begin position="1"/>
        <end position="24"/>
    </location>
</feature>
<dbReference type="Gene3D" id="3.50.50.60">
    <property type="entry name" value="FAD/NAD(P)-binding domain"/>
    <property type="match status" value="1"/>
</dbReference>
<dbReference type="Pfam" id="PF03949">
    <property type="entry name" value="Malic_M"/>
    <property type="match status" value="1"/>
</dbReference>
<reference evidence="7 8" key="1">
    <citation type="journal article" date="2018" name="Plant J.">
        <title>Genome sequences of Chlorella sorokiniana UTEX 1602 and Micractinium conductrix SAG 241.80: implications to maltose excretion by a green alga.</title>
        <authorList>
            <person name="Arriola M.B."/>
            <person name="Velmurugan N."/>
            <person name="Zhang Y."/>
            <person name="Plunkett M.H."/>
            <person name="Hondzo H."/>
            <person name="Barney B.M."/>
        </authorList>
    </citation>
    <scope>NUCLEOTIDE SEQUENCE [LARGE SCALE GENOMIC DNA]</scope>
    <source>
        <strain evidence="8">UTEX 1602</strain>
    </source>
</reference>
<dbReference type="Gene3D" id="3.40.50.720">
    <property type="entry name" value="NAD(P)-binding Rossmann-like Domain"/>
    <property type="match status" value="1"/>
</dbReference>
<dbReference type="SMART" id="SM00919">
    <property type="entry name" value="Malic_M"/>
    <property type="match status" value="1"/>
</dbReference>
<keyword evidence="4" id="KW-0732">Signal</keyword>
<proteinExistence type="inferred from homology"/>
<gene>
    <name evidence="7" type="ORF">C2E21_7986</name>
</gene>
<dbReference type="SUPFAM" id="SSF51905">
    <property type="entry name" value="FAD/NAD(P)-binding domain"/>
    <property type="match status" value="1"/>
</dbReference>
<dbReference type="SUPFAM" id="SSF53223">
    <property type="entry name" value="Aminoacid dehydrogenase-like, N-terminal domain"/>
    <property type="match status" value="1"/>
</dbReference>
<dbReference type="SUPFAM" id="SSF54373">
    <property type="entry name" value="FAD-linked reductases, C-terminal domain"/>
    <property type="match status" value="1"/>
</dbReference>
<sequence length="1371" mass="149687">MTTRLAAVAALLLLAALLPGPAAARQLFGEEDPHGTDNPPSRTPGGCAANRTDVDVVVVGAGISGLTTARNLLRAGHKVVVLEARDKIGGRSERRHVTTTAGAEVPCNLPQCTKPDGSVNSKWWWDLGGQWVGPAQPRFLAMAKEYGVDIYDAPQAKGIWRVRVDGKWVDMAVDYWDDTDLTDAQTKSMTDAQVKTVAEYKRVANKLYDITEQILKDLSKPWAIPDAQKWDTTTFRTWVEAETQDKDARNMLMWSFPIADVGGADPGEVSVLETARVQAVMWDGGSEDRLFYGAAGQFVEKLAAEITKLGGRIETNSPARHIAQTNASVDVYSDSGIYGAKYVVVAVPPWLTSRITYSPPLPGRRLQLTQRAPMGTTVKVIAFYDKPFWRKTNKADEVVMLAIDPNPDMPIPSAFDVSPPDGPGALAGFIMTKHAFELTEAGPDKLKEAVLKAWADYMEDPRVATDSINFVYVDWNAEQWTGGAYNGLVVPGFWTNYGSAFYPAQGRIHWAGTEMALKWMVSPVVRAARHTQVFEAVSTARVMERAAEAARAGDLLWFSNLPADQLAPLLQGKDEDERSLLHSACASGSLQLVQWLVERGANQVNAADEEGWRPLHSATSAGHEPVARLLISLGADVNAATAQQRTALHYAASKGQRELVELLLQHGAQVDAKDCTGATALHRAASTGRTDIIRWLLNAKAKVDARNKDKATPLLLAAIAGHQPAAILLAGKGADVEAEDAEGETALGAAAKHGKLREALVAVAKGEMTLEDFMLDRALAPAAAALGGARCYGGIPSVLSEHDEEDHTRPTTPWVRSVISGVDLMRDARYNKGLAFNQKERDRLYLRGLLPPAVLSQEVQAERVLTNIRNTESPVAQLQYLMSLQERNERLFYYVLKHHIEELLPVLSQPTIGQYCQGYSLMFRSLPRAMYISLEDRGAIFSILKNWPERRVKAICLTDGSRVGTRFDMGVQAIGLPISRLALYTACGGIVPSATLPVTLDVGTDNEVLLQDPIYVGGKHRRVHGDAYFELVDEFLMSVKRRYGTSVLIDLAGMEYETQMKLINAYRGTFPMYSDSAFGLPTAVLAAVYAALPPGAKLASQRFVLVGETPRLTAIAELLEEAVQREQGRGTVLEARKHIHLVDAEGLVVRDRHDAEQLADHKLPYAQDAPPCPTLLEAVQRIQPTVLIGLSDKAPPHAFTKEVLEAMAEGCPQPVVLPLSRSSPEGQKERSEVAAADALAWTQGRAIFADRLTSGDVALPSGETRHLRAIDPVYVFPGLALGVTMSRSTRVREDMFIDAAKALARWVPEEERAAGTLMPPVAALREVSAHVAAAVANRAYNSGVATELPRPHDLVAQAHSWMYNPKYRRYR</sequence>
<dbReference type="Pfam" id="PF13637">
    <property type="entry name" value="Ank_4"/>
    <property type="match status" value="1"/>
</dbReference>
<dbReference type="EMBL" id="LHPG02000018">
    <property type="protein sequence ID" value="PRW33038.1"/>
    <property type="molecule type" value="Genomic_DNA"/>
</dbReference>
<dbReference type="InterPro" id="IPR036188">
    <property type="entry name" value="FAD/NAD-bd_sf"/>
</dbReference>
<dbReference type="InterPro" id="IPR002110">
    <property type="entry name" value="Ankyrin_rpt"/>
</dbReference>
<dbReference type="PANTHER" id="PTHR23406:SF90">
    <property type="entry name" value="MALIC ENZYME-RELATED"/>
    <property type="match status" value="1"/>
</dbReference>
<dbReference type="Proteomes" id="UP000239899">
    <property type="component" value="Unassembled WGS sequence"/>
</dbReference>
<dbReference type="NCBIfam" id="NF010052">
    <property type="entry name" value="PRK13529.1"/>
    <property type="match status" value="1"/>
</dbReference>
<dbReference type="Pfam" id="PF00390">
    <property type="entry name" value="malic"/>
    <property type="match status" value="1"/>
</dbReference>
<evidence type="ECO:0000313" key="7">
    <source>
        <dbReference type="EMBL" id="PRW33038.1"/>
    </source>
</evidence>
<dbReference type="PRINTS" id="PR00072">
    <property type="entry name" value="MALOXRDTASE"/>
</dbReference>
<feature type="domain" description="Malic enzyme N-terminal" evidence="6">
    <location>
        <begin position="885"/>
        <end position="1067"/>
    </location>
</feature>
<dbReference type="InterPro" id="IPR001891">
    <property type="entry name" value="Malic_OxRdtase"/>
</dbReference>
<comment type="caution">
    <text evidence="7">The sequence shown here is derived from an EMBL/GenBank/DDBJ whole genome shotgun (WGS) entry which is preliminary data.</text>
</comment>
<dbReference type="SUPFAM" id="SSF51735">
    <property type="entry name" value="NAD(P)-binding Rossmann-fold domains"/>
    <property type="match status" value="1"/>
</dbReference>
<dbReference type="InterPro" id="IPR046346">
    <property type="entry name" value="Aminoacid_DH-like_N_sf"/>
</dbReference>
<keyword evidence="8" id="KW-1185">Reference proteome</keyword>
<feature type="repeat" description="ANK" evidence="2">
    <location>
        <begin position="610"/>
        <end position="642"/>
    </location>
</feature>
<feature type="repeat" description="ANK" evidence="2">
    <location>
        <begin position="643"/>
        <end position="675"/>
    </location>
</feature>
<dbReference type="PROSITE" id="PS50088">
    <property type="entry name" value="ANK_REPEAT"/>
    <property type="match status" value="5"/>
</dbReference>
<feature type="repeat" description="ANK" evidence="2">
    <location>
        <begin position="709"/>
        <end position="741"/>
    </location>
</feature>
<evidence type="ECO:0000256" key="2">
    <source>
        <dbReference type="PROSITE-ProRule" id="PRU00023"/>
    </source>
</evidence>
<dbReference type="PANTHER" id="PTHR23406">
    <property type="entry name" value="MALIC ENZYME-RELATED"/>
    <property type="match status" value="1"/>
</dbReference>
<evidence type="ECO:0000259" key="5">
    <source>
        <dbReference type="SMART" id="SM00919"/>
    </source>
</evidence>
<dbReference type="Gene3D" id="1.25.40.20">
    <property type="entry name" value="Ankyrin repeat-containing domain"/>
    <property type="match status" value="3"/>
</dbReference>
<dbReference type="PRINTS" id="PR01415">
    <property type="entry name" value="ANKYRIN"/>
</dbReference>
<dbReference type="Gene3D" id="3.90.660.10">
    <property type="match status" value="1"/>
</dbReference>
<evidence type="ECO:0000256" key="4">
    <source>
        <dbReference type="SAM" id="SignalP"/>
    </source>
</evidence>
<evidence type="ECO:0000259" key="6">
    <source>
        <dbReference type="SMART" id="SM01274"/>
    </source>
</evidence>
<name>A0A2P6TFZ9_CHLSO</name>
<dbReference type="OrthoDB" id="5365701at2759"/>
<feature type="chain" id="PRO_5015198860" evidence="4">
    <location>
        <begin position="25"/>
        <end position="1371"/>
    </location>
</feature>
<evidence type="ECO:0000256" key="3">
    <source>
        <dbReference type="SAM" id="MobiDB-lite"/>
    </source>
</evidence>
<dbReference type="Gene3D" id="1.10.405.10">
    <property type="entry name" value="Guanine Nucleotide Dissociation Inhibitor, domain 1"/>
    <property type="match status" value="1"/>
</dbReference>
<dbReference type="GO" id="GO:0006108">
    <property type="term" value="P:malate metabolic process"/>
    <property type="evidence" value="ECO:0007669"/>
    <property type="project" value="TreeGrafter"/>
</dbReference>
<dbReference type="InterPro" id="IPR037062">
    <property type="entry name" value="Malic_N_dom_sf"/>
</dbReference>
<dbReference type="GO" id="GO:0051287">
    <property type="term" value="F:NAD binding"/>
    <property type="evidence" value="ECO:0007669"/>
    <property type="project" value="InterPro"/>
</dbReference>
<protein>
    <submittedName>
        <fullName evidence="7">NADP-dependent malic enzyme</fullName>
    </submittedName>
</protein>
<dbReference type="SMART" id="SM00248">
    <property type="entry name" value="ANK"/>
    <property type="match status" value="6"/>
</dbReference>
<evidence type="ECO:0000313" key="8">
    <source>
        <dbReference type="Proteomes" id="UP000239899"/>
    </source>
</evidence>
<dbReference type="InterPro" id="IPR012302">
    <property type="entry name" value="Malic_NAD-bd"/>
</dbReference>
<dbReference type="SMART" id="SM01274">
    <property type="entry name" value="malic"/>
    <property type="match status" value="1"/>
</dbReference>
<dbReference type="Gene3D" id="3.40.50.10380">
    <property type="entry name" value="Malic enzyme, N-terminal domain"/>
    <property type="match status" value="1"/>
</dbReference>
<dbReference type="InterPro" id="IPR036291">
    <property type="entry name" value="NAD(P)-bd_dom_sf"/>
</dbReference>
<keyword evidence="2" id="KW-0040">ANK repeat</keyword>
<dbReference type="InterPro" id="IPR012301">
    <property type="entry name" value="Malic_N_dom"/>
</dbReference>
<dbReference type="Pfam" id="PF01593">
    <property type="entry name" value="Amino_oxidase"/>
    <property type="match status" value="1"/>
</dbReference>
<feature type="domain" description="Malic enzyme NAD-binding" evidence="5">
    <location>
        <begin position="1083"/>
        <end position="1340"/>
    </location>
</feature>
<feature type="repeat" description="ANK" evidence="2">
    <location>
        <begin position="676"/>
        <end position="708"/>
    </location>
</feature>
<dbReference type="InterPro" id="IPR036770">
    <property type="entry name" value="Ankyrin_rpt-contain_sf"/>
</dbReference>
<feature type="repeat" description="ANK" evidence="2">
    <location>
        <begin position="576"/>
        <end position="602"/>
    </location>
</feature>
<dbReference type="GO" id="GO:0004473">
    <property type="term" value="F:malate dehydrogenase (decarboxylating) (NADP+) activity"/>
    <property type="evidence" value="ECO:0007669"/>
    <property type="project" value="TreeGrafter"/>
</dbReference>
<dbReference type="GO" id="GO:0009507">
    <property type="term" value="C:chloroplast"/>
    <property type="evidence" value="ECO:0007669"/>
    <property type="project" value="TreeGrafter"/>
</dbReference>
<dbReference type="PROSITE" id="PS50297">
    <property type="entry name" value="ANK_REP_REGION"/>
    <property type="match status" value="5"/>
</dbReference>
<dbReference type="STRING" id="3076.A0A2P6TFZ9"/>
<comment type="similarity">
    <text evidence="1">Belongs to the malic enzymes family.</text>
</comment>
<accession>A0A2P6TFZ9</accession>
<evidence type="ECO:0000256" key="1">
    <source>
        <dbReference type="ARBA" id="ARBA00008785"/>
    </source>
</evidence>
<dbReference type="Pfam" id="PF12796">
    <property type="entry name" value="Ank_2"/>
    <property type="match status" value="1"/>
</dbReference>
<dbReference type="SUPFAM" id="SSF48403">
    <property type="entry name" value="Ankyrin repeat"/>
    <property type="match status" value="1"/>
</dbReference>
<feature type="region of interest" description="Disordered" evidence="3">
    <location>
        <begin position="27"/>
        <end position="49"/>
    </location>
</feature>
<organism evidence="7 8">
    <name type="scientific">Chlorella sorokiniana</name>
    <name type="common">Freshwater green alga</name>
    <dbReference type="NCBI Taxonomy" id="3076"/>
    <lineage>
        <taxon>Eukaryota</taxon>
        <taxon>Viridiplantae</taxon>
        <taxon>Chlorophyta</taxon>
        <taxon>core chlorophytes</taxon>
        <taxon>Trebouxiophyceae</taxon>
        <taxon>Chlorellales</taxon>
        <taxon>Chlorellaceae</taxon>
        <taxon>Chlorella clade</taxon>
        <taxon>Chlorella</taxon>
    </lineage>
</organism>